<dbReference type="PANTHER" id="PTHR19865:SF0">
    <property type="entry name" value="U3 SMALL NUCLEOLAR RNA-INTERACTING PROTEIN 2"/>
    <property type="match status" value="1"/>
</dbReference>
<sequence length="472" mass="53638">MFMAKKRQLPSSSKRRRNRRRKLDDEFLFLDPNDKSSLNKSELQESGDSDGSIPHKDDDSDSDAFDHETPDERRIRLAKEYIQKLESEHKPPTDGTESADDDDDDDDESDVDLVDDIIHARLQQDVLKKRGKHFRQIADEVKNEIGDVSLLKFETLRGHRLSVTCLILSVDQSVVYSGSKDGSIIEWDVKTCKKLHHFHCARKRENVEGHRDQVFALAVSSDGQYLASGGREHFVFLWDTKTRKLLYKFRGHRDSISALSFQHNASLLFSASLDRTVKLFNTDSKSYIDTLFGHESQITSMSVLLRDRVLTCGSDRTLRLYKIEAESQLVFRGAPQHRASLDCCASVTDERFLCGSQDGSLSLWNVNRKKAQFLVPNAHGGKWICSIAAQKFSDLFASGSSDGFVRLWKIESNTKFSEITAIPVCGFINSLQFSELGNRLYIGIGKEPRLGRWDRIGNARNCLKIIDLKKAQ</sequence>
<dbReference type="InterPro" id="IPR036322">
    <property type="entry name" value="WD40_repeat_dom_sf"/>
</dbReference>
<evidence type="ECO:0000256" key="2">
    <source>
        <dbReference type="ARBA" id="ARBA00022574"/>
    </source>
</evidence>
<organism evidence="7">
    <name type="scientific">Hirondellea gigas</name>
    <dbReference type="NCBI Taxonomy" id="1518452"/>
    <lineage>
        <taxon>Eukaryota</taxon>
        <taxon>Metazoa</taxon>
        <taxon>Ecdysozoa</taxon>
        <taxon>Arthropoda</taxon>
        <taxon>Crustacea</taxon>
        <taxon>Multicrustacea</taxon>
        <taxon>Malacostraca</taxon>
        <taxon>Eumalacostraca</taxon>
        <taxon>Peracarida</taxon>
        <taxon>Amphipoda</taxon>
        <taxon>Amphilochidea</taxon>
        <taxon>Lysianassida</taxon>
        <taxon>Lysianassidira</taxon>
        <taxon>Lysianassoidea</taxon>
        <taxon>Lysianassidae</taxon>
        <taxon>Hirondellea</taxon>
    </lineage>
</organism>
<reference evidence="7" key="1">
    <citation type="submission" date="2017-11" db="EMBL/GenBank/DDBJ databases">
        <title>The sensing device of the deep-sea amphipod.</title>
        <authorList>
            <person name="Kobayashi H."/>
            <person name="Nagahama T."/>
            <person name="Arai W."/>
            <person name="Sasagawa Y."/>
            <person name="Umeda M."/>
            <person name="Hayashi T."/>
            <person name="Nikaido I."/>
            <person name="Watanabe H."/>
            <person name="Oguri K."/>
            <person name="Kitazato H."/>
            <person name="Fujioka K."/>
            <person name="Kido Y."/>
            <person name="Takami H."/>
        </authorList>
    </citation>
    <scope>NUCLEOTIDE SEQUENCE</scope>
    <source>
        <tissue evidence="7">Whole body</tissue>
    </source>
</reference>
<feature type="repeat" description="WD" evidence="5">
    <location>
        <begin position="393"/>
        <end position="418"/>
    </location>
</feature>
<feature type="repeat" description="WD" evidence="5">
    <location>
        <begin position="156"/>
        <end position="197"/>
    </location>
</feature>
<dbReference type="InterPro" id="IPR020472">
    <property type="entry name" value="WD40_PAC1"/>
</dbReference>
<accession>A0A6A7G2W5</accession>
<feature type="compositionally biased region" description="Basic and acidic residues" evidence="6">
    <location>
        <begin position="53"/>
        <end position="92"/>
    </location>
</feature>
<dbReference type="EMBL" id="IACT01006211">
    <property type="protein sequence ID" value="LAC25348.1"/>
    <property type="molecule type" value="mRNA"/>
</dbReference>
<dbReference type="GO" id="GO:0034511">
    <property type="term" value="F:U3 snoRNA binding"/>
    <property type="evidence" value="ECO:0007669"/>
    <property type="project" value="InterPro"/>
</dbReference>
<evidence type="ECO:0000256" key="4">
    <source>
        <dbReference type="ARBA" id="ARBA00023242"/>
    </source>
</evidence>
<dbReference type="InterPro" id="IPR001680">
    <property type="entry name" value="WD40_rpt"/>
</dbReference>
<dbReference type="PANTHER" id="PTHR19865">
    <property type="entry name" value="U3 SMALL NUCLEOLAR RNA INTERACTING PROTEIN 2"/>
    <property type="match status" value="1"/>
</dbReference>
<dbReference type="PROSITE" id="PS50294">
    <property type="entry name" value="WD_REPEATS_REGION"/>
    <property type="match status" value="3"/>
</dbReference>
<dbReference type="GO" id="GO:0032040">
    <property type="term" value="C:small-subunit processome"/>
    <property type="evidence" value="ECO:0007669"/>
    <property type="project" value="TreeGrafter"/>
</dbReference>
<dbReference type="SMART" id="SM00320">
    <property type="entry name" value="WD40"/>
    <property type="match status" value="6"/>
</dbReference>
<evidence type="ECO:0000313" key="7">
    <source>
        <dbReference type="EMBL" id="LAC25348.1"/>
    </source>
</evidence>
<name>A0A6A7G2W5_9CRUS</name>
<evidence type="ECO:0000256" key="6">
    <source>
        <dbReference type="SAM" id="MobiDB-lite"/>
    </source>
</evidence>
<dbReference type="Gene3D" id="2.130.10.10">
    <property type="entry name" value="YVTN repeat-like/Quinoprotein amine dehydrogenase"/>
    <property type="match status" value="1"/>
</dbReference>
<keyword evidence="2 5" id="KW-0853">WD repeat</keyword>
<dbReference type="InterPro" id="IPR039241">
    <property type="entry name" value="Rrp9-like"/>
</dbReference>
<dbReference type="Pfam" id="PF00400">
    <property type="entry name" value="WD40"/>
    <property type="match status" value="6"/>
</dbReference>
<feature type="repeat" description="WD" evidence="5">
    <location>
        <begin position="207"/>
        <end position="248"/>
    </location>
</feature>
<feature type="compositionally biased region" description="Polar residues" evidence="6">
    <location>
        <begin position="35"/>
        <end position="46"/>
    </location>
</feature>
<feature type="compositionally biased region" description="Basic residues" evidence="6">
    <location>
        <begin position="1"/>
        <end position="21"/>
    </location>
</feature>
<comment type="subcellular location">
    <subcellularLocation>
        <location evidence="1">Nucleus</location>
    </subcellularLocation>
</comment>
<dbReference type="FunFam" id="2.130.10.10:FF:000509">
    <property type="entry name" value="U3 small nucleolar RNA-interacting protein"/>
    <property type="match status" value="1"/>
</dbReference>
<feature type="compositionally biased region" description="Acidic residues" evidence="6">
    <location>
        <begin position="97"/>
        <end position="110"/>
    </location>
</feature>
<feature type="region of interest" description="Disordered" evidence="6">
    <location>
        <begin position="1"/>
        <end position="110"/>
    </location>
</feature>
<keyword evidence="3" id="KW-0677">Repeat</keyword>
<dbReference type="PROSITE" id="PS50082">
    <property type="entry name" value="WD_REPEATS_2"/>
    <property type="match status" value="4"/>
</dbReference>
<dbReference type="SUPFAM" id="SSF50978">
    <property type="entry name" value="WD40 repeat-like"/>
    <property type="match status" value="1"/>
</dbReference>
<dbReference type="AlphaFoldDB" id="A0A6A7G2W5"/>
<evidence type="ECO:0000256" key="1">
    <source>
        <dbReference type="ARBA" id="ARBA00004123"/>
    </source>
</evidence>
<protein>
    <submittedName>
        <fullName evidence="7">U3 small nucleolar RNA-interacting protein 2 isoform X2</fullName>
    </submittedName>
</protein>
<dbReference type="InterPro" id="IPR015943">
    <property type="entry name" value="WD40/YVTN_repeat-like_dom_sf"/>
</dbReference>
<dbReference type="CDD" id="cd00200">
    <property type="entry name" value="WD40"/>
    <property type="match status" value="1"/>
</dbReference>
<keyword evidence="4" id="KW-0539">Nucleus</keyword>
<evidence type="ECO:0000256" key="3">
    <source>
        <dbReference type="ARBA" id="ARBA00022737"/>
    </source>
</evidence>
<proteinExistence type="evidence at transcript level"/>
<dbReference type="PRINTS" id="PR00320">
    <property type="entry name" value="GPROTEINBRPT"/>
</dbReference>
<evidence type="ECO:0000256" key="5">
    <source>
        <dbReference type="PROSITE-ProRule" id="PRU00221"/>
    </source>
</evidence>
<feature type="repeat" description="WD" evidence="5">
    <location>
        <begin position="249"/>
        <end position="290"/>
    </location>
</feature>